<dbReference type="Gene3D" id="3.40.50.450">
    <property type="match status" value="1"/>
</dbReference>
<dbReference type="EMBL" id="LR796727">
    <property type="protein sequence ID" value="CAB4162291.1"/>
    <property type="molecule type" value="Genomic_DNA"/>
</dbReference>
<sequence length="143" mass="15440">MTEARAIGFTGSRHGMSVAQARTLRKLLADGPWKVLHHGDCVGCDVTAHGFARELGLAVVVHPPESNALRARLASAQVAPPLPYLDRNRAIVASVEHVIATPRSVTERSGGTWYTIRYAVRHGKLVSVIDLGGRVLDEEEISV</sequence>
<evidence type="ECO:0000313" key="1">
    <source>
        <dbReference type="EMBL" id="CAB4162291.1"/>
    </source>
</evidence>
<organism evidence="1">
    <name type="scientific">uncultured Caudovirales phage</name>
    <dbReference type="NCBI Taxonomy" id="2100421"/>
    <lineage>
        <taxon>Viruses</taxon>
        <taxon>Duplodnaviria</taxon>
        <taxon>Heunggongvirae</taxon>
        <taxon>Uroviricota</taxon>
        <taxon>Caudoviricetes</taxon>
        <taxon>Peduoviridae</taxon>
        <taxon>Maltschvirus</taxon>
        <taxon>Maltschvirus maltsch</taxon>
    </lineage>
</organism>
<proteinExistence type="predicted"/>
<gene>
    <name evidence="1" type="ORF">UFOVP786_38</name>
</gene>
<accession>A0A6J5NYK4</accession>
<name>A0A6J5NYK4_9CAUD</name>
<reference evidence="1" key="1">
    <citation type="submission" date="2020-04" db="EMBL/GenBank/DDBJ databases">
        <authorList>
            <person name="Chiriac C."/>
            <person name="Salcher M."/>
            <person name="Ghai R."/>
            <person name="Kavagutti S V."/>
        </authorList>
    </citation>
    <scope>NUCLEOTIDE SEQUENCE</scope>
</reference>
<protein>
    <submittedName>
        <fullName evidence="1">Uncharacterized protein</fullName>
    </submittedName>
</protein>